<dbReference type="OrthoDB" id="9145816at2"/>
<sequence length="979" mass="101818">MDPLPPADPVTTDPAPLPPPPFLALADDGGLSTTDRHTRDARVAVSGLASGASWQFSLDRGQTWRDGQGDALEAALFPRDGLHTVLARQTDAHGTSAIRTLRFVLHTHADTPDLSSQPGPQAALNQVVDRAALAAGIALTATAEALTLQDLHELRLRLGGDGFDPLNDRLHLDRALDLNRSAEAEGVRIGGLEGLAYRYDAATASLAIWRADGSAMTGSEAAALTNAIRLNNLQERPREGERTVTLSVLDVAGNLGAEARVSVTVDSRVPTLDFNGVQAGLDADIVFRSLDTPRPLLPDGAGLRHANPDARFQQVTIEASGSGASRDDVLGSQDGGTVTAFDQTDTRFTVAGATWQATRVADRIVFRLDDGAWASAAQTQALLESLMLGNAATQPLEGARQFKVTVTDHLGRTGSATSVLSLDTTPPLIDFDGTAPGRDVGLTVASGVPIAVPLGTPTKTQVAETSGVVELKFRFTSAVAGALASNSPSGPDQRTDAELFGFYDRDKPDQLFRLGDLGHEWAFTAVGWVKGLLLDMACTRPADGSVVVTITPNMTLTADMTNYLLEHLAYHSGVGPVAGLRQLEITATDRAGNVGVVPTLATLDVKPVGTPVVLLGRASDTGVSPHDGLTSANGSAASPMTIGGYAAADATLTLFRDANGDGRFRVGEELGTVVADSAGRWQYQLSGASLADGTHHFGAVANGLTSGLLAVTVDTTAPDSVVAVGATVSPRPVVTGTTEAGAEVTVEFDTDGNPANGYELRYLTRADADGHWRVDTGLASPTVGTAHRFEAGDTVHLRVLAADRAGNLTVRTAEALVADTQYRISDAQVIDGPEGSRQMVFTVSRSGDLSEAGSVRFAVDRASTTASQSADELAGGLDFSGPSAGTLAFASGESSKTIRFTVHERADREADEQVVVRLEAPIHGAIDDGVGLGRIEAVRADPLQGVADDFAQADLLVRLTEPTSAAAIALMNAGGQSVI</sequence>
<dbReference type="EMBL" id="PEOG01000025">
    <property type="protein sequence ID" value="PIM53128.1"/>
    <property type="molecule type" value="Genomic_DNA"/>
</dbReference>
<reference evidence="2 3" key="1">
    <citation type="submission" date="2017-11" db="EMBL/GenBank/DDBJ databases">
        <title>Draft genome sequence of Mitsuaria sp. HWN-4.</title>
        <authorList>
            <person name="Gundlapally S.R."/>
        </authorList>
    </citation>
    <scope>NUCLEOTIDE SEQUENCE [LARGE SCALE GENOMIC DNA]</scope>
    <source>
        <strain evidence="2 3">HWN-4</strain>
    </source>
</reference>
<dbReference type="Gene3D" id="2.60.40.2030">
    <property type="match status" value="1"/>
</dbReference>
<gene>
    <name evidence="2" type="ORF">CS062_11040</name>
</gene>
<dbReference type="InterPro" id="IPR038081">
    <property type="entry name" value="CalX-like_sf"/>
</dbReference>
<evidence type="ECO:0000313" key="2">
    <source>
        <dbReference type="EMBL" id="PIM53128.1"/>
    </source>
</evidence>
<organism evidence="2 3">
    <name type="scientific">Roseateles chitinivorans</name>
    <dbReference type="NCBI Taxonomy" id="2917965"/>
    <lineage>
        <taxon>Bacteria</taxon>
        <taxon>Pseudomonadati</taxon>
        <taxon>Pseudomonadota</taxon>
        <taxon>Betaproteobacteria</taxon>
        <taxon>Burkholderiales</taxon>
        <taxon>Sphaerotilaceae</taxon>
        <taxon>Roseateles</taxon>
    </lineage>
</organism>
<dbReference type="RefSeq" id="WP_099861705.1">
    <property type="nucleotide sequence ID" value="NZ_PEOG01000025.1"/>
</dbReference>
<dbReference type="SUPFAM" id="SSF141072">
    <property type="entry name" value="CalX-like"/>
    <property type="match status" value="1"/>
</dbReference>
<dbReference type="InterPro" id="IPR013783">
    <property type="entry name" value="Ig-like_fold"/>
</dbReference>
<protein>
    <submittedName>
        <fullName evidence="2">Uncharacterized protein</fullName>
    </submittedName>
</protein>
<keyword evidence="3" id="KW-1185">Reference proteome</keyword>
<comment type="caution">
    <text evidence="2">The sequence shown here is derived from an EMBL/GenBank/DDBJ whole genome shotgun (WGS) entry which is preliminary data.</text>
</comment>
<proteinExistence type="predicted"/>
<feature type="region of interest" description="Disordered" evidence="1">
    <location>
        <begin position="1"/>
        <end position="21"/>
    </location>
</feature>
<name>A0A2G9C9M2_9BURK</name>
<dbReference type="Proteomes" id="UP000231501">
    <property type="component" value="Unassembled WGS sequence"/>
</dbReference>
<evidence type="ECO:0000256" key="1">
    <source>
        <dbReference type="SAM" id="MobiDB-lite"/>
    </source>
</evidence>
<evidence type="ECO:0000313" key="3">
    <source>
        <dbReference type="Proteomes" id="UP000231501"/>
    </source>
</evidence>
<dbReference type="AlphaFoldDB" id="A0A2G9C9M2"/>
<dbReference type="Gene3D" id="2.60.40.10">
    <property type="entry name" value="Immunoglobulins"/>
    <property type="match status" value="2"/>
</dbReference>
<accession>A0A2G9C9M2</accession>